<dbReference type="InterPro" id="IPR019253">
    <property type="entry name" value="DUF2244_TM"/>
</dbReference>
<dbReference type="RefSeq" id="WP_062087566.1">
    <property type="nucleotide sequence ID" value="NZ_CAXIBE010000077.1"/>
</dbReference>
<evidence type="ECO:0000256" key="1">
    <source>
        <dbReference type="SAM" id="Phobius"/>
    </source>
</evidence>
<comment type="caution">
    <text evidence="2">The sequence shown here is derived from an EMBL/GenBank/DDBJ whole genome shotgun (WGS) entry which is preliminary data.</text>
</comment>
<dbReference type="Proteomes" id="UP001170717">
    <property type="component" value="Unassembled WGS sequence"/>
</dbReference>
<name>A0AAW7Z250_9ALTE</name>
<protein>
    <submittedName>
        <fullName evidence="2">DUF2244 domain-containing protein</fullName>
    </submittedName>
</protein>
<keyword evidence="1" id="KW-0812">Transmembrane</keyword>
<dbReference type="Pfam" id="PF10003">
    <property type="entry name" value="DUF2244"/>
    <property type="match status" value="1"/>
</dbReference>
<reference evidence="2" key="1">
    <citation type="submission" date="2023-07" db="EMBL/GenBank/DDBJ databases">
        <title>Genome content predicts the carbon catabolic preferences of heterotrophic bacteria.</title>
        <authorList>
            <person name="Gralka M."/>
        </authorList>
    </citation>
    <scope>NUCLEOTIDE SEQUENCE</scope>
    <source>
        <strain evidence="2">F2M12</strain>
    </source>
</reference>
<dbReference type="AlphaFoldDB" id="A0AAW7Z250"/>
<keyword evidence="1" id="KW-0472">Membrane</keyword>
<dbReference type="EMBL" id="JAUOQI010000004">
    <property type="protein sequence ID" value="MDO6577347.1"/>
    <property type="molecule type" value="Genomic_DNA"/>
</dbReference>
<accession>A0AAW7Z250</accession>
<evidence type="ECO:0000313" key="2">
    <source>
        <dbReference type="EMBL" id="MDO6577347.1"/>
    </source>
</evidence>
<feature type="transmembrane region" description="Helical" evidence="1">
    <location>
        <begin position="52"/>
        <end position="70"/>
    </location>
</feature>
<organism evidence="2 3">
    <name type="scientific">Alteromonas stellipolaris</name>
    <dbReference type="NCBI Taxonomy" id="233316"/>
    <lineage>
        <taxon>Bacteria</taxon>
        <taxon>Pseudomonadati</taxon>
        <taxon>Pseudomonadota</taxon>
        <taxon>Gammaproteobacteria</taxon>
        <taxon>Alteromonadales</taxon>
        <taxon>Alteromonadaceae</taxon>
        <taxon>Alteromonas/Salinimonas group</taxon>
        <taxon>Alteromonas</taxon>
    </lineage>
</organism>
<evidence type="ECO:0000313" key="3">
    <source>
        <dbReference type="Proteomes" id="UP001170717"/>
    </source>
</evidence>
<keyword evidence="1" id="KW-1133">Transmembrane helix</keyword>
<dbReference type="GeneID" id="83258805"/>
<sequence length="161" mass="18885">MLETISLHGKRRLRLTPNRSASWQDTKWLMLIFAVVVFTIAIGWAVVGVWVILPFAGIEVVLLIFIMYQVSRSTYRWETLDIEPHTIHFCTRHRTLSFTRPSAHIIFTESENDWHLPIVTLVDGEQRIVLGEFLNLEDRALLKETLDNEGIMVCRNHWWKT</sequence>
<gene>
    <name evidence="2" type="ORF">Q4527_08075</name>
</gene>
<proteinExistence type="predicted"/>
<feature type="transmembrane region" description="Helical" evidence="1">
    <location>
        <begin position="28"/>
        <end position="46"/>
    </location>
</feature>